<dbReference type="InterPro" id="IPR007867">
    <property type="entry name" value="GMC_OxRtase_C"/>
</dbReference>
<evidence type="ECO:0000313" key="5">
    <source>
        <dbReference type="EMBL" id="KAL1208052.1"/>
    </source>
</evidence>
<dbReference type="PANTHER" id="PTHR45968:SF31">
    <property type="entry name" value="GLUCOSE-METHANOL-CHOLINE (GMC) OXIDOREDUCTASE FAMILY PROTEIN"/>
    <property type="match status" value="1"/>
</dbReference>
<sequence length="281" mass="31635">MVGQGMGDNPMNSVRVPSPQPVELSLIQVVGITKFDDFIEGGSGLILSYNLTRRFFDSVLNLLNETSRRTTSTILSTQNVFKSLDLRLNIMDNAGVIVQKVDGPVSRGYLELRNLNPDDNPSVTFNYYQEPADLEKCVKALKTIIKVINSNAFSNYKYPNATGREFLNLMLKLPTKLRPKHISSKYNLTQFCIDTVMTIWHYHGGCQVGRVVDKNYKVFGIDALTVIDGSTFLKAPGTNPQATVMMLGRYMGQKILRERANFQENNDYYSIVSPITDETRI</sequence>
<gene>
    <name evidence="5" type="ORF">V5N11_014077</name>
</gene>
<evidence type="ECO:0000256" key="3">
    <source>
        <dbReference type="ARBA" id="ARBA00022827"/>
    </source>
</evidence>
<evidence type="ECO:0000259" key="4">
    <source>
        <dbReference type="Pfam" id="PF05199"/>
    </source>
</evidence>
<evidence type="ECO:0000256" key="1">
    <source>
        <dbReference type="ARBA" id="ARBA00001974"/>
    </source>
</evidence>
<dbReference type="Pfam" id="PF05199">
    <property type="entry name" value="GMC_oxred_C"/>
    <property type="match status" value="1"/>
</dbReference>
<keyword evidence="3" id="KW-0274">FAD</keyword>
<dbReference type="AlphaFoldDB" id="A0ABD1AMP8"/>
<dbReference type="PANTHER" id="PTHR45968">
    <property type="entry name" value="OSJNBA0019K04.7 PROTEIN"/>
    <property type="match status" value="1"/>
</dbReference>
<dbReference type="InterPro" id="IPR051871">
    <property type="entry name" value="GMC_Oxidoreductase-Related"/>
</dbReference>
<keyword evidence="2" id="KW-0285">Flavoprotein</keyword>
<name>A0ABD1AMP8_CARAN</name>
<dbReference type="Proteomes" id="UP001558713">
    <property type="component" value="Unassembled WGS sequence"/>
</dbReference>
<dbReference type="Gene3D" id="3.30.410.40">
    <property type="match status" value="1"/>
</dbReference>
<evidence type="ECO:0000313" key="6">
    <source>
        <dbReference type="Proteomes" id="UP001558713"/>
    </source>
</evidence>
<dbReference type="SUPFAM" id="SSF51905">
    <property type="entry name" value="FAD/NAD(P)-binding domain"/>
    <property type="match status" value="1"/>
</dbReference>
<feature type="domain" description="Glucose-methanol-choline oxidoreductase C-terminal" evidence="4">
    <location>
        <begin position="104"/>
        <end position="248"/>
    </location>
</feature>
<keyword evidence="6" id="KW-1185">Reference proteome</keyword>
<dbReference type="InterPro" id="IPR036188">
    <property type="entry name" value="FAD/NAD-bd_sf"/>
</dbReference>
<reference evidence="5 6" key="1">
    <citation type="submission" date="2024-04" db="EMBL/GenBank/DDBJ databases">
        <title>Genome assembly C_amara_ONT_v2.</title>
        <authorList>
            <person name="Yant L."/>
            <person name="Moore C."/>
            <person name="Slenker M."/>
        </authorList>
    </citation>
    <scope>NUCLEOTIDE SEQUENCE [LARGE SCALE GENOMIC DNA]</scope>
    <source>
        <tissue evidence="5">Leaf</tissue>
    </source>
</reference>
<comment type="cofactor">
    <cofactor evidence="1">
        <name>FAD</name>
        <dbReference type="ChEBI" id="CHEBI:57692"/>
    </cofactor>
</comment>
<comment type="caution">
    <text evidence="5">The sequence shown here is derived from an EMBL/GenBank/DDBJ whole genome shotgun (WGS) entry which is preliminary data.</text>
</comment>
<proteinExistence type="predicted"/>
<protein>
    <submittedName>
        <fullName evidence="5">Protein HOTHEAD</fullName>
    </submittedName>
</protein>
<evidence type="ECO:0000256" key="2">
    <source>
        <dbReference type="ARBA" id="ARBA00022630"/>
    </source>
</evidence>
<dbReference type="SUPFAM" id="SSF54373">
    <property type="entry name" value="FAD-linked reductases, C-terminal domain"/>
    <property type="match status" value="1"/>
</dbReference>
<organism evidence="5 6">
    <name type="scientific">Cardamine amara subsp. amara</name>
    <dbReference type="NCBI Taxonomy" id="228776"/>
    <lineage>
        <taxon>Eukaryota</taxon>
        <taxon>Viridiplantae</taxon>
        <taxon>Streptophyta</taxon>
        <taxon>Embryophyta</taxon>
        <taxon>Tracheophyta</taxon>
        <taxon>Spermatophyta</taxon>
        <taxon>Magnoliopsida</taxon>
        <taxon>eudicotyledons</taxon>
        <taxon>Gunneridae</taxon>
        <taxon>Pentapetalae</taxon>
        <taxon>rosids</taxon>
        <taxon>malvids</taxon>
        <taxon>Brassicales</taxon>
        <taxon>Brassicaceae</taxon>
        <taxon>Cardamineae</taxon>
        <taxon>Cardamine</taxon>
    </lineage>
</organism>
<dbReference type="EMBL" id="JBANAX010000459">
    <property type="protein sequence ID" value="KAL1208052.1"/>
    <property type="molecule type" value="Genomic_DNA"/>
</dbReference>
<accession>A0ABD1AMP8</accession>